<dbReference type="SUPFAM" id="SSF51011">
    <property type="entry name" value="Glycosyl hydrolase domain"/>
    <property type="match status" value="1"/>
</dbReference>
<name>A0A3S0R6F7_9GAMM</name>
<dbReference type="InterPro" id="IPR013780">
    <property type="entry name" value="Glyco_hydro_b"/>
</dbReference>
<protein>
    <recommendedName>
        <fullName evidence="1">Asl1-like glycosyl hydrolase catalytic domain-containing protein</fullName>
    </recommendedName>
</protein>
<reference evidence="2 3" key="1">
    <citation type="submission" date="2018-12" db="EMBL/GenBank/DDBJ databases">
        <title>Dyella dinghuensis sp. nov. DHOA06 and Dyella choica sp. nov. 4M-K27, isolated from forest soil.</title>
        <authorList>
            <person name="Qiu L.-H."/>
            <person name="Gao Z.-H."/>
        </authorList>
    </citation>
    <scope>NUCLEOTIDE SEQUENCE [LARGE SCALE GENOMIC DNA]</scope>
    <source>
        <strain evidence="2 3">4M-K27</strain>
    </source>
</reference>
<organism evidence="2 3">
    <name type="scientific">Dyella choica</name>
    <dbReference type="NCBI Taxonomy" id="1927959"/>
    <lineage>
        <taxon>Bacteria</taxon>
        <taxon>Pseudomonadati</taxon>
        <taxon>Pseudomonadota</taxon>
        <taxon>Gammaproteobacteria</taxon>
        <taxon>Lysobacterales</taxon>
        <taxon>Rhodanobacteraceae</taxon>
        <taxon>Dyella</taxon>
    </lineage>
</organism>
<dbReference type="Pfam" id="PF11790">
    <property type="entry name" value="Glyco_hydro_cc"/>
    <property type="match status" value="1"/>
</dbReference>
<dbReference type="Gene3D" id="3.20.20.80">
    <property type="entry name" value="Glycosidases"/>
    <property type="match status" value="1"/>
</dbReference>
<dbReference type="InterPro" id="IPR017853">
    <property type="entry name" value="GH"/>
</dbReference>
<dbReference type="Proteomes" id="UP000274358">
    <property type="component" value="Unassembled WGS sequence"/>
</dbReference>
<comment type="caution">
    <text evidence="2">The sequence shown here is derived from an EMBL/GenBank/DDBJ whole genome shotgun (WGS) entry which is preliminary data.</text>
</comment>
<dbReference type="Gene3D" id="2.60.40.1180">
    <property type="entry name" value="Golgi alpha-mannosidase II"/>
    <property type="match status" value="1"/>
</dbReference>
<dbReference type="EMBL" id="RYYV01000001">
    <property type="protein sequence ID" value="RUL79942.1"/>
    <property type="molecule type" value="Genomic_DNA"/>
</dbReference>
<sequence length="476" mass="51348">MNYLLQGCHMKETQTRITHEANQNAGAGYMLRRIGTFLRPLAFAVPMALFAAGSPAAENISVNYASVVRTLDPLAVGGADESAYGAPYVLVNDTLQQNRLQLLGVPYMRINLKYSTPGNPNSRIVCGAAGCDSRWSGDDWVNHIKAIGAEPVVEDPTNPSDLPNLVKHFNVDTNNVVHRWLGGINEPNIHGQNAATYSAAFNVTYDAMKKVDQTILIGGPTIAWYDSGYLQTFLNVSGSRVDFLDFHGYAQGSTQHSYGVLFGKAQAYETDILDLYKRIQATVPSRASAISIEVGEWDLDYIGHLLQYTPFETAWGASAMGHILKAGGIGMLYADKGNLLLKTGAEVPNGKMDDPTSMYHALGMYTGEGLFPRFGTKLVQSTTSLPNVEVYASDNPKNIVVINKDPSLYQAASIALNGVDAGTAVVWRRDQSSSSSANPVNLGSVNIVNGTFSYSLPPFSVTTFVIEPSSTSATKP</sequence>
<dbReference type="SUPFAM" id="SSF51445">
    <property type="entry name" value="(Trans)glycosidases"/>
    <property type="match status" value="1"/>
</dbReference>
<accession>A0A3S0R6F7</accession>
<evidence type="ECO:0000313" key="3">
    <source>
        <dbReference type="Proteomes" id="UP000274358"/>
    </source>
</evidence>
<evidence type="ECO:0000259" key="1">
    <source>
        <dbReference type="Pfam" id="PF11790"/>
    </source>
</evidence>
<feature type="domain" description="Asl1-like glycosyl hydrolase catalytic" evidence="1">
    <location>
        <begin position="176"/>
        <end position="252"/>
    </location>
</feature>
<evidence type="ECO:0000313" key="2">
    <source>
        <dbReference type="EMBL" id="RUL79942.1"/>
    </source>
</evidence>
<dbReference type="InterPro" id="IPR024655">
    <property type="entry name" value="Asl1_glyco_hydro_catalytic"/>
</dbReference>
<gene>
    <name evidence="2" type="ORF">EKH80_01755</name>
</gene>
<dbReference type="AlphaFoldDB" id="A0A3S0R6F7"/>
<keyword evidence="3" id="KW-1185">Reference proteome</keyword>
<proteinExistence type="predicted"/>